<dbReference type="SMART" id="SM00112">
    <property type="entry name" value="CA"/>
    <property type="match status" value="5"/>
</dbReference>
<dbReference type="PANTHER" id="PTHR24028:SF146">
    <property type="entry name" value="CADHERIN 96CB, ISOFORM D-RELATED"/>
    <property type="match status" value="1"/>
</dbReference>
<dbReference type="Proteomes" id="UP000663825">
    <property type="component" value="Unassembled WGS sequence"/>
</dbReference>
<name>A0A818A8L0_9BILA</name>
<keyword evidence="2 11" id="KW-0812">Transmembrane</keyword>
<sequence>MMIRIFILFNIYYISLTLSSRLKYRESVTENVELYHTITSLDKMISVNYQQSIEFLNINSPYTTYFLVDGQKLRTSRLIDREEFCRIKLCENSQCHPCEIYMDFVLKENGQPRDIISLILTIEDVNEYRPQFSDNSRNDQTIHLNISEGVPVGHILPIPSATDKDGEDDELVYWIDKNKKIPFELVSFGSNQIGINPYRHIYILYTSLCFYFGVALNVTGPLDRELEDFYELQLTASDRENLTTTISVHISISDINDNVPIFDQVNPYIINISENTQPSLTKSLLRIHAFDNDSNDNSRITYNFSSQVSELIRQTFQLNSQTGELFLLQALDYEQYKEYRMPIKAQDSGPVSVPVYTLVIINIEDENDNKPVTNIRTSEYFQFNNNTLYISEETPINTLLMHVIVQDLDSNLNGKVQCWIESSDYLKLNITNALNNMFSIYTSQLFDREQQSTYSFHLIIEDFGLKIRHRVKHDLRLVINDINDNPPIFIQSYYNLTIEEEQDYEQALIRFEANDKDLNESSQITYELMSNEYKYLFYLNEDTGELFLREKLDREIKSHYDLIVRAHDHGKYPSQLHTDVICYIKILDKNEYKPEFEKEMYLFHGISETISINTSIGFVKAIDRDKNLIIYSISSSNFKIDSLTGEIFVNKQLDYDANDSCENLFVTAKNQDGLNSSCPVEICLQPINEYPPELHIESRLIYVNIDNTSFIHMHAFDRDRSPLSFLSFRLEKSSKCNLTCSSNGTIYMDKNEHCIGIIDLFVSIDDNDRYPSSKTTNETIRLVFYSNIISLQQILFSSNYKFTIEIIIITIILILIICIFCLIVYVVYRHRRQISLSKSTQLNNIKDQIGFTENHGLLNDGPVDVTNIKLKPNTNSDTSSSFNDSCYGSSETDVYHHLSGNKLAGKILISSNDKYIILCKDQNNINHDETNSSSSSSSPNGNNNSNLITRYQSNNRTGIVQAYHTQIKSPNQNLEFFQNNNELKKVTGSTATTTTTTTTFNYRNNTPLNEYYL</sequence>
<evidence type="ECO:0000256" key="12">
    <source>
        <dbReference type="SAM" id="SignalP"/>
    </source>
</evidence>
<dbReference type="Pfam" id="PF00028">
    <property type="entry name" value="Cadherin"/>
    <property type="match status" value="3"/>
</dbReference>
<keyword evidence="5" id="KW-0130">Cell adhesion</keyword>
<evidence type="ECO:0000256" key="10">
    <source>
        <dbReference type="SAM" id="MobiDB-lite"/>
    </source>
</evidence>
<feature type="transmembrane region" description="Helical" evidence="11">
    <location>
        <begin position="806"/>
        <end position="828"/>
    </location>
</feature>
<evidence type="ECO:0000259" key="13">
    <source>
        <dbReference type="PROSITE" id="PS50268"/>
    </source>
</evidence>
<organism evidence="14 15">
    <name type="scientific">Rotaria socialis</name>
    <dbReference type="NCBI Taxonomy" id="392032"/>
    <lineage>
        <taxon>Eukaryota</taxon>
        <taxon>Metazoa</taxon>
        <taxon>Spiralia</taxon>
        <taxon>Gnathifera</taxon>
        <taxon>Rotifera</taxon>
        <taxon>Eurotatoria</taxon>
        <taxon>Bdelloidea</taxon>
        <taxon>Philodinida</taxon>
        <taxon>Philodinidae</taxon>
        <taxon>Rotaria</taxon>
    </lineage>
</organism>
<keyword evidence="4 9" id="KW-0106">Calcium</keyword>
<dbReference type="FunFam" id="2.60.40.60:FF:000279">
    <property type="entry name" value="Protocadherin-16, putative"/>
    <property type="match status" value="1"/>
</dbReference>
<evidence type="ECO:0000256" key="8">
    <source>
        <dbReference type="ARBA" id="ARBA00023180"/>
    </source>
</evidence>
<dbReference type="CDD" id="cd11304">
    <property type="entry name" value="Cadherin_repeat"/>
    <property type="match status" value="5"/>
</dbReference>
<dbReference type="PRINTS" id="PR00205">
    <property type="entry name" value="CADHERIN"/>
</dbReference>
<protein>
    <recommendedName>
        <fullName evidence="13">Cadherin domain-containing protein</fullName>
    </recommendedName>
</protein>
<evidence type="ECO:0000313" key="15">
    <source>
        <dbReference type="Proteomes" id="UP000663825"/>
    </source>
</evidence>
<evidence type="ECO:0000256" key="2">
    <source>
        <dbReference type="ARBA" id="ARBA00022692"/>
    </source>
</evidence>
<dbReference type="InterPro" id="IPR020894">
    <property type="entry name" value="Cadherin_CS"/>
</dbReference>
<comment type="caution">
    <text evidence="14">The sequence shown here is derived from an EMBL/GenBank/DDBJ whole genome shotgun (WGS) entry which is preliminary data.</text>
</comment>
<dbReference type="FunFam" id="2.60.40.60:FF:000002">
    <property type="entry name" value="Protocadherin alpha 2"/>
    <property type="match status" value="1"/>
</dbReference>
<gene>
    <name evidence="14" type="ORF">TIS948_LOCUS27858</name>
</gene>
<feature type="domain" description="Cadherin" evidence="13">
    <location>
        <begin position="264"/>
        <end position="373"/>
    </location>
</feature>
<keyword evidence="3" id="KW-0677">Repeat</keyword>
<comment type="subcellular location">
    <subcellularLocation>
        <location evidence="1">Membrane</location>
        <topology evidence="1">Single-pass membrane protein</topology>
    </subcellularLocation>
</comment>
<dbReference type="GO" id="GO:0007156">
    <property type="term" value="P:homophilic cell adhesion via plasma membrane adhesion molecules"/>
    <property type="evidence" value="ECO:0007669"/>
    <property type="project" value="InterPro"/>
</dbReference>
<evidence type="ECO:0000256" key="7">
    <source>
        <dbReference type="ARBA" id="ARBA00023136"/>
    </source>
</evidence>
<feature type="compositionally biased region" description="Low complexity" evidence="10">
    <location>
        <begin position="931"/>
        <end position="946"/>
    </location>
</feature>
<feature type="region of interest" description="Disordered" evidence="10">
    <location>
        <begin position="928"/>
        <end position="948"/>
    </location>
</feature>
<evidence type="ECO:0000256" key="1">
    <source>
        <dbReference type="ARBA" id="ARBA00004167"/>
    </source>
</evidence>
<evidence type="ECO:0000256" key="6">
    <source>
        <dbReference type="ARBA" id="ARBA00022989"/>
    </source>
</evidence>
<dbReference type="OrthoDB" id="6252479at2759"/>
<evidence type="ECO:0000313" key="14">
    <source>
        <dbReference type="EMBL" id="CAF3402756.1"/>
    </source>
</evidence>
<feature type="domain" description="Cadherin" evidence="13">
    <location>
        <begin position="606"/>
        <end position="694"/>
    </location>
</feature>
<dbReference type="PROSITE" id="PS00232">
    <property type="entry name" value="CADHERIN_1"/>
    <property type="match status" value="2"/>
</dbReference>
<evidence type="ECO:0000256" key="9">
    <source>
        <dbReference type="PROSITE-ProRule" id="PRU00043"/>
    </source>
</evidence>
<dbReference type="SUPFAM" id="SSF49313">
    <property type="entry name" value="Cadherin-like"/>
    <property type="match status" value="5"/>
</dbReference>
<feature type="domain" description="Cadherin" evidence="13">
    <location>
        <begin position="138"/>
        <end position="262"/>
    </location>
</feature>
<dbReference type="PANTHER" id="PTHR24028">
    <property type="entry name" value="CADHERIN-87A"/>
    <property type="match status" value="1"/>
</dbReference>
<evidence type="ECO:0000256" key="3">
    <source>
        <dbReference type="ARBA" id="ARBA00022737"/>
    </source>
</evidence>
<dbReference type="PROSITE" id="PS50268">
    <property type="entry name" value="CADHERIN_2"/>
    <property type="match status" value="5"/>
</dbReference>
<accession>A0A818A8L0</accession>
<dbReference type="InterPro" id="IPR002126">
    <property type="entry name" value="Cadherin-like_dom"/>
</dbReference>
<dbReference type="InterPro" id="IPR050174">
    <property type="entry name" value="Protocadherin/Cadherin-CA"/>
</dbReference>
<dbReference type="InterPro" id="IPR015919">
    <property type="entry name" value="Cadherin-like_sf"/>
</dbReference>
<evidence type="ECO:0000256" key="5">
    <source>
        <dbReference type="ARBA" id="ARBA00022889"/>
    </source>
</evidence>
<dbReference type="Gene3D" id="2.60.40.60">
    <property type="entry name" value="Cadherins"/>
    <property type="match status" value="5"/>
</dbReference>
<keyword evidence="8" id="KW-0325">Glycoprotein</keyword>
<feature type="chain" id="PRO_5032533875" description="Cadherin domain-containing protein" evidence="12">
    <location>
        <begin position="20"/>
        <end position="1013"/>
    </location>
</feature>
<feature type="domain" description="Cadherin" evidence="13">
    <location>
        <begin position="490"/>
        <end position="596"/>
    </location>
</feature>
<dbReference type="EMBL" id="CAJNXB010005020">
    <property type="protein sequence ID" value="CAF3402756.1"/>
    <property type="molecule type" value="Genomic_DNA"/>
</dbReference>
<reference evidence="14" key="1">
    <citation type="submission" date="2021-02" db="EMBL/GenBank/DDBJ databases">
        <authorList>
            <person name="Nowell W R."/>
        </authorList>
    </citation>
    <scope>NUCLEOTIDE SEQUENCE</scope>
</reference>
<keyword evidence="7 11" id="KW-0472">Membrane</keyword>
<evidence type="ECO:0000256" key="4">
    <source>
        <dbReference type="ARBA" id="ARBA00022837"/>
    </source>
</evidence>
<proteinExistence type="predicted"/>
<evidence type="ECO:0000256" key="11">
    <source>
        <dbReference type="SAM" id="Phobius"/>
    </source>
</evidence>
<dbReference type="GO" id="GO:0005509">
    <property type="term" value="F:calcium ion binding"/>
    <property type="evidence" value="ECO:0007669"/>
    <property type="project" value="UniProtKB-UniRule"/>
</dbReference>
<feature type="domain" description="Cadherin" evidence="13">
    <location>
        <begin position="390"/>
        <end position="489"/>
    </location>
</feature>
<feature type="signal peptide" evidence="12">
    <location>
        <begin position="1"/>
        <end position="19"/>
    </location>
</feature>
<dbReference type="GO" id="GO:0005886">
    <property type="term" value="C:plasma membrane"/>
    <property type="evidence" value="ECO:0007669"/>
    <property type="project" value="InterPro"/>
</dbReference>
<keyword evidence="6 11" id="KW-1133">Transmembrane helix</keyword>
<dbReference type="AlphaFoldDB" id="A0A818A8L0"/>
<keyword evidence="12" id="KW-0732">Signal</keyword>